<dbReference type="PROSITE" id="PS00383">
    <property type="entry name" value="TYR_PHOSPHATASE_1"/>
    <property type="match status" value="1"/>
</dbReference>
<evidence type="ECO:0000313" key="8">
    <source>
        <dbReference type="Ensembl" id="ENSSANP00000000022.1"/>
    </source>
</evidence>
<dbReference type="InterPro" id="IPR016130">
    <property type="entry name" value="Tyr_Pase_AS"/>
</dbReference>
<evidence type="ECO:0000256" key="4">
    <source>
        <dbReference type="ARBA" id="ARBA00047761"/>
    </source>
</evidence>
<comment type="similarity">
    <text evidence="1">Belongs to the protein-tyrosine phosphatase family. Non-receptor class dual specificity subfamily.</text>
</comment>
<comment type="catalytic activity">
    <reaction evidence="5">
        <text>O-phospho-L-threonyl-[protein] + H2O = L-threonyl-[protein] + phosphate</text>
        <dbReference type="Rhea" id="RHEA:47004"/>
        <dbReference type="Rhea" id="RHEA-COMP:11060"/>
        <dbReference type="Rhea" id="RHEA-COMP:11605"/>
        <dbReference type="ChEBI" id="CHEBI:15377"/>
        <dbReference type="ChEBI" id="CHEBI:30013"/>
        <dbReference type="ChEBI" id="CHEBI:43474"/>
        <dbReference type="ChEBI" id="CHEBI:61977"/>
        <dbReference type="EC" id="3.1.3.16"/>
    </reaction>
</comment>
<dbReference type="InterPro" id="IPR000387">
    <property type="entry name" value="Tyr_Pase_dom"/>
</dbReference>
<dbReference type="SMART" id="SM00195">
    <property type="entry name" value="DSPc"/>
    <property type="match status" value="1"/>
</dbReference>
<proteinExistence type="inferred from homology"/>
<evidence type="ECO:0000313" key="9">
    <source>
        <dbReference type="Proteomes" id="UP000472260"/>
    </source>
</evidence>
<dbReference type="InterPro" id="IPR020422">
    <property type="entry name" value="TYR_PHOSPHATASE_DUAL_dom"/>
</dbReference>
<evidence type="ECO:0000256" key="2">
    <source>
        <dbReference type="ARBA" id="ARBA00022801"/>
    </source>
</evidence>
<protein>
    <recommendedName>
        <fullName evidence="7">Tyrosine specific protein phosphatases domain-containing protein</fullName>
    </recommendedName>
</protein>
<feature type="active site" description="Phosphocysteine intermediate" evidence="6">
    <location>
        <position position="121"/>
    </location>
</feature>
<keyword evidence="3" id="KW-0904">Protein phosphatase</keyword>
<dbReference type="AlphaFoldDB" id="A0A671K3H4"/>
<evidence type="ECO:0000259" key="7">
    <source>
        <dbReference type="PROSITE" id="PS50056"/>
    </source>
</evidence>
<dbReference type="GO" id="GO:0004722">
    <property type="term" value="F:protein serine/threonine phosphatase activity"/>
    <property type="evidence" value="ECO:0007669"/>
    <property type="project" value="UniProtKB-EC"/>
</dbReference>
<keyword evidence="9" id="KW-1185">Reference proteome</keyword>
<dbReference type="Pfam" id="PF00782">
    <property type="entry name" value="DSPc"/>
    <property type="match status" value="1"/>
</dbReference>
<reference evidence="8" key="2">
    <citation type="submission" date="2025-09" db="UniProtKB">
        <authorList>
            <consortium name="Ensembl"/>
        </authorList>
    </citation>
    <scope>IDENTIFICATION</scope>
</reference>
<evidence type="ECO:0000256" key="6">
    <source>
        <dbReference type="PIRSR" id="PIRSR620405-1"/>
    </source>
</evidence>
<dbReference type="Proteomes" id="UP000472260">
    <property type="component" value="Unassembled WGS sequence"/>
</dbReference>
<dbReference type="GO" id="GO:0033549">
    <property type="term" value="F:MAP kinase phosphatase activity"/>
    <property type="evidence" value="ECO:0007669"/>
    <property type="project" value="TreeGrafter"/>
</dbReference>
<comment type="catalytic activity">
    <reaction evidence="4">
        <text>O-phospho-L-seryl-[protein] + H2O = L-seryl-[protein] + phosphate</text>
        <dbReference type="Rhea" id="RHEA:20629"/>
        <dbReference type="Rhea" id="RHEA-COMP:9863"/>
        <dbReference type="Rhea" id="RHEA-COMP:11604"/>
        <dbReference type="ChEBI" id="CHEBI:15377"/>
        <dbReference type="ChEBI" id="CHEBI:29999"/>
        <dbReference type="ChEBI" id="CHEBI:43474"/>
        <dbReference type="ChEBI" id="CHEBI:83421"/>
        <dbReference type="EC" id="3.1.3.16"/>
    </reaction>
</comment>
<dbReference type="InterPro" id="IPR020405">
    <property type="entry name" value="Atypical_DUSP_subfamA"/>
</dbReference>
<dbReference type="InterPro" id="IPR029021">
    <property type="entry name" value="Prot-tyrosine_phosphatase-like"/>
</dbReference>
<dbReference type="PANTHER" id="PTHR45682:SF3">
    <property type="entry name" value="DUAL SPECIFICITY PROTEIN PHOSPHATASE"/>
    <property type="match status" value="1"/>
</dbReference>
<reference evidence="8" key="1">
    <citation type="submission" date="2025-08" db="UniProtKB">
        <authorList>
            <consortium name="Ensembl"/>
        </authorList>
    </citation>
    <scope>IDENTIFICATION</scope>
</reference>
<dbReference type="GO" id="GO:0043409">
    <property type="term" value="P:negative regulation of MAPK cascade"/>
    <property type="evidence" value="ECO:0007669"/>
    <property type="project" value="TreeGrafter"/>
</dbReference>
<evidence type="ECO:0000256" key="1">
    <source>
        <dbReference type="ARBA" id="ARBA00008601"/>
    </source>
</evidence>
<dbReference type="GO" id="GO:0005737">
    <property type="term" value="C:cytoplasm"/>
    <property type="evidence" value="ECO:0007669"/>
    <property type="project" value="TreeGrafter"/>
</dbReference>
<sequence>MSTQKRDLSTLHNHFLVNIFQLECRMCKCKVLWTPVTEVWPNTSMVQAKLKEMGITHILNTVAYKEYLQGKIYTRAEYYQEMNITYYGVLVMDEYRFDISKDLFPASEFIHKALNKLLVHCIDGVRRSATFVLAYLMIHHEILLEDAIDHIIDRRWIRPNRDFLKQLTILNSNLKSQQILQLKKEYSLKKWSKVKKKNHKQNKNSYLSYKYVKSYL</sequence>
<evidence type="ECO:0000256" key="3">
    <source>
        <dbReference type="ARBA" id="ARBA00022912"/>
    </source>
</evidence>
<evidence type="ECO:0000256" key="5">
    <source>
        <dbReference type="ARBA" id="ARBA00048336"/>
    </source>
</evidence>
<dbReference type="InterPro" id="IPR000340">
    <property type="entry name" value="Dual-sp_phosphatase_cat-dom"/>
</dbReference>
<accession>A0A671K3H4</accession>
<dbReference type="Gene3D" id="3.90.190.10">
    <property type="entry name" value="Protein tyrosine phosphatase superfamily"/>
    <property type="match status" value="1"/>
</dbReference>
<feature type="domain" description="Tyrosine specific protein phosphatases" evidence="7">
    <location>
        <begin position="116"/>
        <end position="155"/>
    </location>
</feature>
<dbReference type="Ensembl" id="ENSSANT00000000046.1">
    <property type="protein sequence ID" value="ENSSANP00000000022.1"/>
    <property type="gene ID" value="ENSSANG00000000042.1"/>
</dbReference>
<name>A0A671K3H4_9TELE</name>
<dbReference type="GO" id="GO:0008138">
    <property type="term" value="F:protein tyrosine/serine/threonine phosphatase activity"/>
    <property type="evidence" value="ECO:0007669"/>
    <property type="project" value="InterPro"/>
</dbReference>
<dbReference type="SUPFAM" id="SSF52799">
    <property type="entry name" value="(Phosphotyrosine protein) phosphatases II"/>
    <property type="match status" value="1"/>
</dbReference>
<dbReference type="PANTHER" id="PTHR45682">
    <property type="entry name" value="AGAP008228-PA"/>
    <property type="match status" value="1"/>
</dbReference>
<keyword evidence="2" id="KW-0378">Hydrolase</keyword>
<dbReference type="PROSITE" id="PS50056">
    <property type="entry name" value="TYR_PHOSPHATASE_2"/>
    <property type="match status" value="1"/>
</dbReference>
<organism evidence="8 9">
    <name type="scientific">Sinocyclocheilus anshuiensis</name>
    <dbReference type="NCBI Taxonomy" id="1608454"/>
    <lineage>
        <taxon>Eukaryota</taxon>
        <taxon>Metazoa</taxon>
        <taxon>Chordata</taxon>
        <taxon>Craniata</taxon>
        <taxon>Vertebrata</taxon>
        <taxon>Euteleostomi</taxon>
        <taxon>Actinopterygii</taxon>
        <taxon>Neopterygii</taxon>
        <taxon>Teleostei</taxon>
        <taxon>Ostariophysi</taxon>
        <taxon>Cypriniformes</taxon>
        <taxon>Cyprinidae</taxon>
        <taxon>Cyprininae</taxon>
        <taxon>Sinocyclocheilus</taxon>
    </lineage>
</organism>